<proteinExistence type="predicted"/>
<evidence type="ECO:0000313" key="3">
    <source>
        <dbReference type="Proteomes" id="UP000183832"/>
    </source>
</evidence>
<feature type="chain" id="PRO_5012294829" evidence="1">
    <location>
        <begin position="22"/>
        <end position="116"/>
    </location>
</feature>
<dbReference type="Proteomes" id="UP000183832">
    <property type="component" value="Unassembled WGS sequence"/>
</dbReference>
<protein>
    <submittedName>
        <fullName evidence="2">CLUMA_CG016664, isoform A</fullName>
    </submittedName>
</protein>
<sequence>MAGKFNIFVIVVFLTVIVSQGYSSPAFDRGAKLLLRILTPNSIAYPKQYRRVLKYLRRIKLEPLTKPSLRTDGKIYKMCGKFNIKALKKFCQVEISTTLKEITARCGTDIFKSLCQ</sequence>
<evidence type="ECO:0000313" key="2">
    <source>
        <dbReference type="EMBL" id="CRL03724.1"/>
    </source>
</evidence>
<accession>A0A1J1IVX0</accession>
<dbReference type="EMBL" id="CVRI01000059">
    <property type="protein sequence ID" value="CRL03724.1"/>
    <property type="molecule type" value="Genomic_DNA"/>
</dbReference>
<organism evidence="2 3">
    <name type="scientific">Clunio marinus</name>
    <dbReference type="NCBI Taxonomy" id="568069"/>
    <lineage>
        <taxon>Eukaryota</taxon>
        <taxon>Metazoa</taxon>
        <taxon>Ecdysozoa</taxon>
        <taxon>Arthropoda</taxon>
        <taxon>Hexapoda</taxon>
        <taxon>Insecta</taxon>
        <taxon>Pterygota</taxon>
        <taxon>Neoptera</taxon>
        <taxon>Endopterygota</taxon>
        <taxon>Diptera</taxon>
        <taxon>Nematocera</taxon>
        <taxon>Chironomoidea</taxon>
        <taxon>Chironomidae</taxon>
        <taxon>Clunio</taxon>
    </lineage>
</organism>
<feature type="signal peptide" evidence="1">
    <location>
        <begin position="1"/>
        <end position="21"/>
    </location>
</feature>
<evidence type="ECO:0000256" key="1">
    <source>
        <dbReference type="SAM" id="SignalP"/>
    </source>
</evidence>
<dbReference type="AlphaFoldDB" id="A0A1J1IVX0"/>
<reference evidence="2 3" key="1">
    <citation type="submission" date="2015-04" db="EMBL/GenBank/DDBJ databases">
        <authorList>
            <person name="Syromyatnikov M.Y."/>
            <person name="Popov V.N."/>
        </authorList>
    </citation>
    <scope>NUCLEOTIDE SEQUENCE [LARGE SCALE GENOMIC DNA]</scope>
</reference>
<keyword evidence="3" id="KW-1185">Reference proteome</keyword>
<keyword evidence="1" id="KW-0732">Signal</keyword>
<gene>
    <name evidence="2" type="ORF">CLUMA_CG016664</name>
</gene>
<name>A0A1J1IVX0_9DIPT</name>